<dbReference type="InterPro" id="IPR014710">
    <property type="entry name" value="RmlC-like_jellyroll"/>
</dbReference>
<name>A0ABQ2IXW3_9ACTN</name>
<proteinExistence type="predicted"/>
<dbReference type="Gene3D" id="2.60.120.10">
    <property type="entry name" value="Jelly Rolls"/>
    <property type="match status" value="1"/>
</dbReference>
<keyword evidence="3" id="KW-1185">Reference proteome</keyword>
<dbReference type="CDD" id="cd00038">
    <property type="entry name" value="CAP_ED"/>
    <property type="match status" value="1"/>
</dbReference>
<dbReference type="EMBL" id="BMND01000001">
    <property type="protein sequence ID" value="GGN30684.1"/>
    <property type="molecule type" value="Genomic_DNA"/>
</dbReference>
<dbReference type="PROSITE" id="PS50042">
    <property type="entry name" value="CNMP_BINDING_3"/>
    <property type="match status" value="1"/>
</dbReference>
<dbReference type="SUPFAM" id="SSF51206">
    <property type="entry name" value="cAMP-binding domain-like"/>
    <property type="match status" value="1"/>
</dbReference>
<evidence type="ECO:0000259" key="1">
    <source>
        <dbReference type="PROSITE" id="PS50042"/>
    </source>
</evidence>
<dbReference type="Pfam" id="PF00027">
    <property type="entry name" value="cNMP_binding"/>
    <property type="match status" value="1"/>
</dbReference>
<protein>
    <recommendedName>
        <fullName evidence="1">Cyclic nucleotide-binding domain-containing protein</fullName>
    </recommendedName>
</protein>
<dbReference type="InterPro" id="IPR000595">
    <property type="entry name" value="cNMP-bd_dom"/>
</dbReference>
<accession>A0ABQ2IXW3</accession>
<gene>
    <name evidence="2" type="ORF">GCM10012285_00020</name>
</gene>
<organism evidence="2 3">
    <name type="scientific">Streptomyces kronopolitis</name>
    <dbReference type="NCBI Taxonomy" id="1612435"/>
    <lineage>
        <taxon>Bacteria</taxon>
        <taxon>Bacillati</taxon>
        <taxon>Actinomycetota</taxon>
        <taxon>Actinomycetes</taxon>
        <taxon>Kitasatosporales</taxon>
        <taxon>Streptomycetaceae</taxon>
        <taxon>Streptomyces</taxon>
    </lineage>
</organism>
<reference evidence="3" key="1">
    <citation type="journal article" date="2019" name="Int. J. Syst. Evol. Microbiol.">
        <title>The Global Catalogue of Microorganisms (GCM) 10K type strain sequencing project: providing services to taxonomists for standard genome sequencing and annotation.</title>
        <authorList>
            <consortium name="The Broad Institute Genomics Platform"/>
            <consortium name="The Broad Institute Genome Sequencing Center for Infectious Disease"/>
            <person name="Wu L."/>
            <person name="Ma J."/>
        </authorList>
    </citation>
    <scope>NUCLEOTIDE SEQUENCE [LARGE SCALE GENOMIC DNA]</scope>
    <source>
        <strain evidence="3">CGMCC 4.7323</strain>
    </source>
</reference>
<dbReference type="GeneID" id="301545921"/>
<dbReference type="Proteomes" id="UP000600080">
    <property type="component" value="Unassembled WGS sequence"/>
</dbReference>
<dbReference type="SMART" id="SM00100">
    <property type="entry name" value="cNMP"/>
    <property type="match status" value="1"/>
</dbReference>
<comment type="caution">
    <text evidence="2">The sequence shown here is derived from an EMBL/GenBank/DDBJ whole genome shotgun (WGS) entry which is preliminary data.</text>
</comment>
<evidence type="ECO:0000313" key="3">
    <source>
        <dbReference type="Proteomes" id="UP000600080"/>
    </source>
</evidence>
<evidence type="ECO:0000313" key="2">
    <source>
        <dbReference type="EMBL" id="GGN30684.1"/>
    </source>
</evidence>
<dbReference type="InterPro" id="IPR018490">
    <property type="entry name" value="cNMP-bd_dom_sf"/>
</dbReference>
<feature type="domain" description="Cyclic nucleotide-binding" evidence="1">
    <location>
        <begin position="7"/>
        <end position="76"/>
    </location>
</feature>
<dbReference type="RefSeq" id="WP_189095172.1">
    <property type="nucleotide sequence ID" value="NZ_BMND01000001.1"/>
</dbReference>
<sequence length="155" mass="17475">MTTAKDLFDAMPPDRRRRLRDLARPVSLPRATRLFEEGGRADRFWIIRSGQVALDQHVPGRRPAVVETLGRDELLGWSWLFPPYLWHLGAETVGPVDAVEFDAPIIRDLCESDPVLGRAMYHYVAETVADRLHGTRTRLLALYGPQGSGGEDQDL</sequence>